<dbReference type="RefSeq" id="WP_126831127.1">
    <property type="nucleotide sequence ID" value="NZ_CBCRYB010000003.1"/>
</dbReference>
<evidence type="ECO:0000256" key="2">
    <source>
        <dbReference type="ARBA" id="ARBA00022801"/>
    </source>
</evidence>
<evidence type="ECO:0000256" key="3">
    <source>
        <dbReference type="PROSITE-ProRule" id="PRU01106"/>
    </source>
</evidence>
<dbReference type="InterPro" id="IPR006683">
    <property type="entry name" value="Thioestr_dom"/>
</dbReference>
<evidence type="ECO:0000313" key="6">
    <source>
        <dbReference type="Proteomes" id="UP000287101"/>
    </source>
</evidence>
<name>A0A430ADG8_9ENTE</name>
<keyword evidence="6" id="KW-1185">Reference proteome</keyword>
<proteinExistence type="inferred from homology"/>
<dbReference type="EMBL" id="NGJY01000001">
    <property type="protein sequence ID" value="RSU05238.1"/>
    <property type="molecule type" value="Genomic_DNA"/>
</dbReference>
<dbReference type="Pfam" id="PF03061">
    <property type="entry name" value="4HBT"/>
    <property type="match status" value="1"/>
</dbReference>
<dbReference type="PROSITE" id="PS51770">
    <property type="entry name" value="HOTDOG_ACOT"/>
    <property type="match status" value="1"/>
</dbReference>
<accession>A0A430ADG8</accession>
<evidence type="ECO:0000313" key="5">
    <source>
        <dbReference type="EMBL" id="RSU05238.1"/>
    </source>
</evidence>
<gene>
    <name evidence="5" type="ORF">CBF31_04270</name>
</gene>
<dbReference type="GO" id="GO:0006637">
    <property type="term" value="P:acyl-CoA metabolic process"/>
    <property type="evidence" value="ECO:0007669"/>
    <property type="project" value="TreeGrafter"/>
</dbReference>
<dbReference type="GO" id="GO:0009062">
    <property type="term" value="P:fatty acid catabolic process"/>
    <property type="evidence" value="ECO:0007669"/>
    <property type="project" value="TreeGrafter"/>
</dbReference>
<dbReference type="AlphaFoldDB" id="A0A430ADG8"/>
<dbReference type="InterPro" id="IPR029069">
    <property type="entry name" value="HotDog_dom_sf"/>
</dbReference>
<dbReference type="PANTHER" id="PTHR11049:SF24">
    <property type="entry name" value="CYTOSOLIC ACYL COENZYME A THIOESTER HYDROLASE"/>
    <property type="match status" value="1"/>
</dbReference>
<comment type="caution">
    <text evidence="5">The sequence shown here is derived from an EMBL/GenBank/DDBJ whole genome shotgun (WGS) entry which is preliminary data.</text>
</comment>
<dbReference type="InterPro" id="IPR033120">
    <property type="entry name" value="HOTDOG_ACOT"/>
</dbReference>
<dbReference type="OrthoDB" id="9791628at2"/>
<keyword evidence="2 3" id="KW-0378">Hydrolase</keyword>
<dbReference type="PANTHER" id="PTHR11049">
    <property type="entry name" value="ACYL COENZYME A THIOESTER HYDROLASE"/>
    <property type="match status" value="1"/>
</dbReference>
<dbReference type="Proteomes" id="UP000287101">
    <property type="component" value="Unassembled WGS sequence"/>
</dbReference>
<sequence length="161" mass="18051">MEQMKVIQTRLVLPADTNAHNTLFGGKLMNYIDDSSAIAAVRYARRLCVTASTDSVDFLHPINANHSVTLEAFVSGSGKRSLEVFCKITGESLATGKTYLAATAFSTFVIVDDNPEPLEKFEPTNSEERLVHDGYEERRKFREARRTHHKAFVTSLLEQDK</sequence>
<organism evidence="5 6">
    <name type="scientific">Vagococcus fessus</name>
    <dbReference type="NCBI Taxonomy" id="120370"/>
    <lineage>
        <taxon>Bacteria</taxon>
        <taxon>Bacillati</taxon>
        <taxon>Bacillota</taxon>
        <taxon>Bacilli</taxon>
        <taxon>Lactobacillales</taxon>
        <taxon>Enterococcaceae</taxon>
        <taxon>Vagococcus</taxon>
    </lineage>
</organism>
<evidence type="ECO:0000256" key="1">
    <source>
        <dbReference type="ARBA" id="ARBA00010458"/>
    </source>
</evidence>
<comment type="similarity">
    <text evidence="1">Belongs to the acyl coenzyme A hydrolase family.</text>
</comment>
<dbReference type="Gene3D" id="3.10.129.10">
    <property type="entry name" value="Hotdog Thioesterase"/>
    <property type="match status" value="1"/>
</dbReference>
<protein>
    <recommendedName>
        <fullName evidence="4">HotDog ACOT-type domain-containing protein</fullName>
    </recommendedName>
</protein>
<reference evidence="5 6" key="1">
    <citation type="submission" date="2017-05" db="EMBL/GenBank/DDBJ databases">
        <title>Vagococcus spp. assemblies.</title>
        <authorList>
            <person name="Gulvik C.A."/>
        </authorList>
    </citation>
    <scope>NUCLEOTIDE SEQUENCE [LARGE SCALE GENOMIC DNA]</scope>
    <source>
        <strain evidence="5 6">CCUG 41755</strain>
    </source>
</reference>
<feature type="domain" description="HotDog ACOT-type" evidence="4">
    <location>
        <begin position="2"/>
        <end position="114"/>
    </location>
</feature>
<dbReference type="GO" id="GO:0005829">
    <property type="term" value="C:cytosol"/>
    <property type="evidence" value="ECO:0007669"/>
    <property type="project" value="TreeGrafter"/>
</dbReference>
<evidence type="ECO:0000259" key="4">
    <source>
        <dbReference type="PROSITE" id="PS51770"/>
    </source>
</evidence>
<dbReference type="InterPro" id="IPR040170">
    <property type="entry name" value="Cytosol_ACT"/>
</dbReference>
<dbReference type="CDD" id="cd03442">
    <property type="entry name" value="BFIT_BACH"/>
    <property type="match status" value="1"/>
</dbReference>
<dbReference type="GO" id="GO:0052816">
    <property type="term" value="F:long-chain fatty acyl-CoA hydrolase activity"/>
    <property type="evidence" value="ECO:0007669"/>
    <property type="project" value="TreeGrafter"/>
</dbReference>
<dbReference type="SUPFAM" id="SSF54637">
    <property type="entry name" value="Thioesterase/thiol ester dehydrase-isomerase"/>
    <property type="match status" value="1"/>
</dbReference>